<reference evidence="1 2" key="1">
    <citation type="submission" date="2023-09" db="EMBL/GenBank/DDBJ databases">
        <title>Nesidiocoris tenuis whole genome shotgun sequence.</title>
        <authorList>
            <person name="Shibata T."/>
            <person name="Shimoda M."/>
            <person name="Kobayashi T."/>
            <person name="Uehara T."/>
        </authorList>
    </citation>
    <scope>NUCLEOTIDE SEQUENCE [LARGE SCALE GENOMIC DNA]</scope>
    <source>
        <strain evidence="1 2">Japan</strain>
    </source>
</reference>
<dbReference type="EMBL" id="AP028918">
    <property type="protein sequence ID" value="BES99498.1"/>
    <property type="molecule type" value="Genomic_DNA"/>
</dbReference>
<keyword evidence="2" id="KW-1185">Reference proteome</keyword>
<gene>
    <name evidence="1" type="ORF">NTJ_12310</name>
</gene>
<sequence>MLHHMSDNLLDDHHLPDHQAMPYYHLHDDMSDDEIVQHNLSNDKIVQHYMPDDDEAMPHNDLPHHVNLQYILLEPLPAV</sequence>
<protein>
    <submittedName>
        <fullName evidence="1">Uncharacterized protein</fullName>
    </submittedName>
</protein>
<accession>A0ABN7B5G0</accession>
<dbReference type="Proteomes" id="UP001307889">
    <property type="component" value="Chromosome 10"/>
</dbReference>
<evidence type="ECO:0000313" key="2">
    <source>
        <dbReference type="Proteomes" id="UP001307889"/>
    </source>
</evidence>
<organism evidence="1 2">
    <name type="scientific">Nesidiocoris tenuis</name>
    <dbReference type="NCBI Taxonomy" id="355587"/>
    <lineage>
        <taxon>Eukaryota</taxon>
        <taxon>Metazoa</taxon>
        <taxon>Ecdysozoa</taxon>
        <taxon>Arthropoda</taxon>
        <taxon>Hexapoda</taxon>
        <taxon>Insecta</taxon>
        <taxon>Pterygota</taxon>
        <taxon>Neoptera</taxon>
        <taxon>Paraneoptera</taxon>
        <taxon>Hemiptera</taxon>
        <taxon>Heteroptera</taxon>
        <taxon>Panheteroptera</taxon>
        <taxon>Cimicomorpha</taxon>
        <taxon>Miridae</taxon>
        <taxon>Dicyphina</taxon>
        <taxon>Nesidiocoris</taxon>
    </lineage>
</organism>
<evidence type="ECO:0000313" key="1">
    <source>
        <dbReference type="EMBL" id="BES99498.1"/>
    </source>
</evidence>
<name>A0ABN7B5G0_9HEMI</name>
<proteinExistence type="predicted"/>